<dbReference type="Gene3D" id="3.90.176.10">
    <property type="entry name" value="Toxin ADP-ribosyltransferase, Chain A, domain 1"/>
    <property type="match status" value="1"/>
</dbReference>
<evidence type="ECO:0000313" key="3">
    <source>
        <dbReference type="Proteomes" id="UP000602198"/>
    </source>
</evidence>
<accession>A0ABS1M3Y6</accession>
<dbReference type="Proteomes" id="UP000602198">
    <property type="component" value="Unassembled WGS sequence"/>
</dbReference>
<reference evidence="2 3" key="1">
    <citation type="submission" date="2021-01" db="EMBL/GenBank/DDBJ databases">
        <title>WGS of actinomycetes isolated from Thailand.</title>
        <authorList>
            <person name="Thawai C."/>
        </authorList>
    </citation>
    <scope>NUCLEOTIDE SEQUENCE [LARGE SCALE GENOMIC DNA]</scope>
    <source>
        <strain evidence="2 3">LPG 2</strain>
    </source>
</reference>
<gene>
    <name evidence="2" type="ORF">JK358_12640</name>
</gene>
<sequence>MNLEFGAYYSVGRACFGFTDALQTAFLTEMKAMSSCDAMAGADEEGVAWAKDYDERAAEVLTLVSDLGEGVTRLGRVIIQNGYTHYLADYNSTLTKSGAPAAMPEMPMPVCNYYGSPTSAGGSRGGYHDAVDSLVELAGSIGIAVPDGDTDDLQTAADAWNRLQNNYTANLASVLSNAATVMDGCDAEDAAVIAQQLRGLQTALDDILAACGELSKLCTDYKDDLWNLREKMLKQILEELAITIATEWAISVATSWITFGASLLVAGAATAATATVYGARIAAKIGEWRAALQAAKAARAARRDLQKSKDAAAKAKQLDGDSNPAALWNRLTDDERAALLQGPNTKNGESLTAALRNGTVTPEQQAQIDAFNRALNKLPTHEGAVTRFTNLTPEQLARYEPGKPHTEVGFTSSSVNPRGVNEFTVQNSKVEFQIVSKTGRDYSQYGTPDEVLFPSGTNFFVKSKVFDPATGRTVIQMVEM</sequence>
<evidence type="ECO:0000313" key="2">
    <source>
        <dbReference type="EMBL" id="MBL1075241.1"/>
    </source>
</evidence>
<dbReference type="EMBL" id="JAERRJ010000004">
    <property type="protein sequence ID" value="MBL1075241.1"/>
    <property type="molecule type" value="Genomic_DNA"/>
</dbReference>
<proteinExistence type="predicted"/>
<dbReference type="PROSITE" id="PS51996">
    <property type="entry name" value="TR_MART"/>
    <property type="match status" value="1"/>
</dbReference>
<dbReference type="Pfam" id="PF25547">
    <property type="entry name" value="WXG100_2"/>
    <property type="match status" value="1"/>
</dbReference>
<organism evidence="2 3">
    <name type="scientific">Nocardia acididurans</name>
    <dbReference type="NCBI Taxonomy" id="2802282"/>
    <lineage>
        <taxon>Bacteria</taxon>
        <taxon>Bacillati</taxon>
        <taxon>Actinomycetota</taxon>
        <taxon>Actinomycetes</taxon>
        <taxon>Mycobacteriales</taxon>
        <taxon>Nocardiaceae</taxon>
        <taxon>Nocardia</taxon>
    </lineage>
</organism>
<dbReference type="SUPFAM" id="SSF56399">
    <property type="entry name" value="ADP-ribosylation"/>
    <property type="match status" value="1"/>
</dbReference>
<comment type="caution">
    <text evidence="2">The sequence shown here is derived from an EMBL/GenBank/DDBJ whole genome shotgun (WGS) entry which is preliminary data.</text>
</comment>
<evidence type="ECO:0000259" key="1">
    <source>
        <dbReference type="Pfam" id="PF25547"/>
    </source>
</evidence>
<feature type="domain" description="Outer membrane channel protein CpnT-like N-terminal" evidence="1">
    <location>
        <begin position="144"/>
        <end position="274"/>
    </location>
</feature>
<name>A0ABS1M3Y6_9NOCA</name>
<protein>
    <recommendedName>
        <fullName evidence="1">Outer membrane channel protein CpnT-like N-terminal domain-containing protein</fullName>
    </recommendedName>
</protein>
<dbReference type="RefSeq" id="WP_201947042.1">
    <property type="nucleotide sequence ID" value="NZ_JAERRJ010000004.1"/>
</dbReference>
<keyword evidence="3" id="KW-1185">Reference proteome</keyword>
<dbReference type="InterPro" id="IPR057746">
    <property type="entry name" value="CpnT-like_N"/>
</dbReference>